<reference evidence="4 6" key="2">
    <citation type="submission" date="2018-08" db="EMBL/GenBank/DDBJ databases">
        <title>A genome reference for cultivated species of the human gut microbiota.</title>
        <authorList>
            <person name="Zou Y."/>
            <person name="Xue W."/>
            <person name="Luo G."/>
        </authorList>
    </citation>
    <scope>NUCLEOTIDE SEQUENCE [LARGE SCALE GENOMIC DNA]</scope>
    <source>
        <strain evidence="4 6">AM37-1AC</strain>
    </source>
</reference>
<gene>
    <name evidence="4" type="ORF">DW856_18685</name>
    <name evidence="2" type="ORF">ERS852572_03994</name>
    <name evidence="3" type="ORF">GMD50_20470</name>
</gene>
<evidence type="ECO:0000313" key="7">
    <source>
        <dbReference type="Proteomes" id="UP000478483"/>
    </source>
</evidence>
<evidence type="ECO:0000313" key="4">
    <source>
        <dbReference type="EMBL" id="RHC12474.1"/>
    </source>
</evidence>
<evidence type="ECO:0000313" key="6">
    <source>
        <dbReference type="Proteomes" id="UP000283513"/>
    </source>
</evidence>
<reference evidence="2 5" key="1">
    <citation type="submission" date="2015-09" db="EMBL/GenBank/DDBJ databases">
        <authorList>
            <consortium name="Pathogen Informatics"/>
        </authorList>
    </citation>
    <scope>NUCLEOTIDE SEQUENCE [LARGE SCALE GENOMIC DNA]</scope>
    <source>
        <strain evidence="2 5">2789STDY5834960</strain>
    </source>
</reference>
<dbReference type="EMBL" id="QSHO01000027">
    <property type="protein sequence ID" value="RHC12474.1"/>
    <property type="molecule type" value="Genomic_DNA"/>
</dbReference>
<keyword evidence="1" id="KW-0472">Membrane</keyword>
<evidence type="ECO:0000313" key="2">
    <source>
        <dbReference type="EMBL" id="CUN32857.1"/>
    </source>
</evidence>
<keyword evidence="1" id="KW-1133">Transmembrane helix</keyword>
<dbReference type="EMBL" id="CYXZ01000082">
    <property type="protein sequence ID" value="CUN32857.1"/>
    <property type="molecule type" value="Genomic_DNA"/>
</dbReference>
<proteinExistence type="predicted"/>
<reference evidence="3 7" key="3">
    <citation type="journal article" date="2019" name="Nat. Med.">
        <title>A library of human gut bacterial isolates paired with longitudinal multiomics data enables mechanistic microbiome research.</title>
        <authorList>
            <person name="Poyet M."/>
            <person name="Groussin M."/>
            <person name="Gibbons S.M."/>
            <person name="Avila-Pacheco J."/>
            <person name="Jiang X."/>
            <person name="Kearney S.M."/>
            <person name="Perrotta A.R."/>
            <person name="Berdy B."/>
            <person name="Zhao S."/>
            <person name="Lieberman T.D."/>
            <person name="Swanson P.K."/>
            <person name="Smith M."/>
            <person name="Roesemann S."/>
            <person name="Alexander J.E."/>
            <person name="Rich S.A."/>
            <person name="Livny J."/>
            <person name="Vlamakis H."/>
            <person name="Clish C."/>
            <person name="Bullock K."/>
            <person name="Deik A."/>
            <person name="Scott J."/>
            <person name="Pierce K.A."/>
            <person name="Xavier R.J."/>
            <person name="Alm E.J."/>
        </authorList>
    </citation>
    <scope>NUCLEOTIDE SEQUENCE [LARGE SCALE GENOMIC DNA]</scope>
    <source>
        <strain evidence="3 7">BIOML-A1</strain>
    </source>
</reference>
<dbReference type="RefSeq" id="WP_015520903.1">
    <property type="nucleotide sequence ID" value="NZ_CABIYH010000082.1"/>
</dbReference>
<evidence type="ECO:0000313" key="5">
    <source>
        <dbReference type="Proteomes" id="UP000095350"/>
    </source>
</evidence>
<feature type="transmembrane region" description="Helical" evidence="1">
    <location>
        <begin position="45"/>
        <end position="65"/>
    </location>
</feature>
<evidence type="ECO:0008006" key="8">
    <source>
        <dbReference type="Google" id="ProtNLM"/>
    </source>
</evidence>
<evidence type="ECO:0000256" key="1">
    <source>
        <dbReference type="SAM" id="Phobius"/>
    </source>
</evidence>
<dbReference type="AlphaFoldDB" id="A0A173W341"/>
<dbReference type="OrthoDB" id="2051225at2"/>
<keyword evidence="1" id="KW-0812">Transmembrane</keyword>
<protein>
    <recommendedName>
        <fullName evidence="8">DUF4367 domain-containing protein</fullName>
    </recommendedName>
</protein>
<dbReference type="PaxDb" id="166486-ERS852572_03994"/>
<dbReference type="STRING" id="166486.ERS852572_03994"/>
<dbReference type="EMBL" id="WNAJ01000070">
    <property type="protein sequence ID" value="MTR87324.1"/>
    <property type="molecule type" value="Genomic_DNA"/>
</dbReference>
<dbReference type="Proteomes" id="UP000283513">
    <property type="component" value="Unassembled WGS sequence"/>
</dbReference>
<sequence length="200" mass="22130">MTDEEKFQKTFDKLHASPDVLTEVLKMTAKEQVVPMKKKRFTPKAAAAIAAVVLAAGSGSAAYAMDVGGIQRIVQVWIHGDQTDAIFNVENGNYTLDYKDADGNDVSQGGGGVAYENGTERPLTADELLDEINMPEVEYEEDGTVWVYYLNQKMEITDKFEDGVCFVQLKADGQTQYITVKYQNGYATSPDGYIQPDKFN</sequence>
<evidence type="ECO:0000313" key="3">
    <source>
        <dbReference type="EMBL" id="MTR87324.1"/>
    </source>
</evidence>
<dbReference type="Proteomes" id="UP000478483">
    <property type="component" value="Unassembled WGS sequence"/>
</dbReference>
<dbReference type="Proteomes" id="UP000095350">
    <property type="component" value="Unassembled WGS sequence"/>
</dbReference>
<accession>A0A173W341</accession>
<organism evidence="2 5">
    <name type="scientific">Roseburia intestinalis</name>
    <dbReference type="NCBI Taxonomy" id="166486"/>
    <lineage>
        <taxon>Bacteria</taxon>
        <taxon>Bacillati</taxon>
        <taxon>Bacillota</taxon>
        <taxon>Clostridia</taxon>
        <taxon>Lachnospirales</taxon>
        <taxon>Lachnospiraceae</taxon>
        <taxon>Roseburia</taxon>
    </lineage>
</organism>
<name>A0A173W341_9FIRM</name>